<proteinExistence type="predicted"/>
<dbReference type="Proteomes" id="UP000432089">
    <property type="component" value="Unassembled WGS sequence"/>
</dbReference>
<name>A0A7V7PRE8_9HYPH</name>
<comment type="caution">
    <text evidence="2">The sequence shown here is derived from an EMBL/GenBank/DDBJ whole genome shotgun (WGS) entry which is preliminary data.</text>
</comment>
<accession>A0A7V7PRE8</accession>
<keyword evidence="3" id="KW-1185">Reference proteome</keyword>
<evidence type="ECO:0000313" key="2">
    <source>
        <dbReference type="EMBL" id="KAB0681314.1"/>
    </source>
</evidence>
<organism evidence="2 3">
    <name type="scientific">Plantimonas leprariae</name>
    <dbReference type="NCBI Taxonomy" id="2615207"/>
    <lineage>
        <taxon>Bacteria</taxon>
        <taxon>Pseudomonadati</taxon>
        <taxon>Pseudomonadota</taxon>
        <taxon>Alphaproteobacteria</taxon>
        <taxon>Hyphomicrobiales</taxon>
        <taxon>Aurantimonadaceae</taxon>
        <taxon>Plantimonas</taxon>
    </lineage>
</organism>
<feature type="region of interest" description="Disordered" evidence="1">
    <location>
        <begin position="1"/>
        <end position="40"/>
    </location>
</feature>
<dbReference type="EMBL" id="VZDO01000003">
    <property type="protein sequence ID" value="KAB0681314.1"/>
    <property type="molecule type" value="Genomic_DNA"/>
</dbReference>
<gene>
    <name evidence="2" type="ORF">F6X38_05340</name>
</gene>
<dbReference type="AlphaFoldDB" id="A0A7V7PRE8"/>
<sequence>MASDANDQRFQNLRRRFQAADERSKAAERERIAEEAAQEARDENGRRAWKAFERCVDEAVLYFNQEMHGTKRTLVSSSRNILDLTNSAARREITVQLLIDGMETSAALTFELDRSGQGQVQNEFGAVDSLNQKFDGAAVNPGWLHTLFFRIIEDHADA</sequence>
<protein>
    <submittedName>
        <fullName evidence="2">Uncharacterized protein</fullName>
    </submittedName>
</protein>
<dbReference type="RefSeq" id="WP_150968542.1">
    <property type="nucleotide sequence ID" value="NZ_VZDO01000003.1"/>
</dbReference>
<feature type="compositionally biased region" description="Basic and acidic residues" evidence="1">
    <location>
        <begin position="18"/>
        <end position="40"/>
    </location>
</feature>
<evidence type="ECO:0000313" key="3">
    <source>
        <dbReference type="Proteomes" id="UP000432089"/>
    </source>
</evidence>
<evidence type="ECO:0000256" key="1">
    <source>
        <dbReference type="SAM" id="MobiDB-lite"/>
    </source>
</evidence>
<reference evidence="2 3" key="1">
    <citation type="submission" date="2019-09" db="EMBL/GenBank/DDBJ databases">
        <title>YIM 132180 draft genome.</title>
        <authorList>
            <person name="Zhang K."/>
        </authorList>
    </citation>
    <scope>NUCLEOTIDE SEQUENCE [LARGE SCALE GENOMIC DNA]</scope>
    <source>
        <strain evidence="2 3">YIM 132180</strain>
    </source>
</reference>